<comment type="caution">
    <text evidence="1">The sequence shown here is derived from an EMBL/GenBank/DDBJ whole genome shotgun (WGS) entry which is preliminary data.</text>
</comment>
<organism evidence="1 2">
    <name type="scientific">Elysia marginata</name>
    <dbReference type="NCBI Taxonomy" id="1093978"/>
    <lineage>
        <taxon>Eukaryota</taxon>
        <taxon>Metazoa</taxon>
        <taxon>Spiralia</taxon>
        <taxon>Lophotrochozoa</taxon>
        <taxon>Mollusca</taxon>
        <taxon>Gastropoda</taxon>
        <taxon>Heterobranchia</taxon>
        <taxon>Euthyneura</taxon>
        <taxon>Panpulmonata</taxon>
        <taxon>Sacoglossa</taxon>
        <taxon>Placobranchoidea</taxon>
        <taxon>Plakobranchidae</taxon>
        <taxon>Elysia</taxon>
    </lineage>
</organism>
<sequence>MTYRPYTTVDTRSLQHYRQRKSRHTRNKGLHCPATEYNNILSHCTTDHTEQLHGGMAKWMGHRQNGQIAIYLHGNTKSQDSINSLERRDQVTIFRLRTQHDPVNAHRNRIQPMITPVCHFCDAPYKTTTHLLFQCTLITARP</sequence>
<proteinExistence type="predicted"/>
<dbReference type="AlphaFoldDB" id="A0AAV4G7Y8"/>
<gene>
    <name evidence="1" type="ORF">ElyMa_004060700</name>
</gene>
<dbReference type="EMBL" id="BMAT01008248">
    <property type="protein sequence ID" value="GFR81078.1"/>
    <property type="molecule type" value="Genomic_DNA"/>
</dbReference>
<evidence type="ECO:0000313" key="1">
    <source>
        <dbReference type="EMBL" id="GFR81078.1"/>
    </source>
</evidence>
<name>A0AAV4G7Y8_9GAST</name>
<dbReference type="Proteomes" id="UP000762676">
    <property type="component" value="Unassembled WGS sequence"/>
</dbReference>
<reference evidence="1 2" key="1">
    <citation type="journal article" date="2021" name="Elife">
        <title>Chloroplast acquisition without the gene transfer in kleptoplastic sea slugs, Plakobranchus ocellatus.</title>
        <authorList>
            <person name="Maeda T."/>
            <person name="Takahashi S."/>
            <person name="Yoshida T."/>
            <person name="Shimamura S."/>
            <person name="Takaki Y."/>
            <person name="Nagai Y."/>
            <person name="Toyoda A."/>
            <person name="Suzuki Y."/>
            <person name="Arimoto A."/>
            <person name="Ishii H."/>
            <person name="Satoh N."/>
            <person name="Nishiyama T."/>
            <person name="Hasebe M."/>
            <person name="Maruyama T."/>
            <person name="Minagawa J."/>
            <person name="Obokata J."/>
            <person name="Shigenobu S."/>
        </authorList>
    </citation>
    <scope>NUCLEOTIDE SEQUENCE [LARGE SCALE GENOMIC DNA]</scope>
</reference>
<evidence type="ECO:0008006" key="3">
    <source>
        <dbReference type="Google" id="ProtNLM"/>
    </source>
</evidence>
<protein>
    <recommendedName>
        <fullName evidence="3">Reverse transcriptase zinc-binding domain-containing protein</fullName>
    </recommendedName>
</protein>
<accession>A0AAV4G7Y8</accession>
<keyword evidence="2" id="KW-1185">Reference proteome</keyword>
<evidence type="ECO:0000313" key="2">
    <source>
        <dbReference type="Proteomes" id="UP000762676"/>
    </source>
</evidence>